<proteinExistence type="predicted"/>
<reference evidence="6" key="1">
    <citation type="journal article" date="2023" name="bioRxiv">
        <title>Improved chromosome-level genome assembly for marigold (Tagetes erecta).</title>
        <authorList>
            <person name="Jiang F."/>
            <person name="Yuan L."/>
            <person name="Wang S."/>
            <person name="Wang H."/>
            <person name="Xu D."/>
            <person name="Wang A."/>
            <person name="Fan W."/>
        </authorList>
    </citation>
    <scope>NUCLEOTIDE SEQUENCE</scope>
    <source>
        <strain evidence="6">WSJ</strain>
        <tissue evidence="6">Leaf</tissue>
    </source>
</reference>
<dbReference type="PANTHER" id="PTHR11439">
    <property type="entry name" value="GAG-POL-RELATED RETROTRANSPOSON"/>
    <property type="match status" value="1"/>
</dbReference>
<evidence type="ECO:0000259" key="3">
    <source>
        <dbReference type="Pfam" id="PF07727"/>
    </source>
</evidence>
<dbReference type="SUPFAM" id="SSF53098">
    <property type="entry name" value="Ribonuclease H-like"/>
    <property type="match status" value="1"/>
</dbReference>
<dbReference type="InterPro" id="IPR054722">
    <property type="entry name" value="PolX-like_BBD"/>
</dbReference>
<organism evidence="6 7">
    <name type="scientific">Tagetes erecta</name>
    <name type="common">African marigold</name>
    <dbReference type="NCBI Taxonomy" id="13708"/>
    <lineage>
        <taxon>Eukaryota</taxon>
        <taxon>Viridiplantae</taxon>
        <taxon>Streptophyta</taxon>
        <taxon>Embryophyta</taxon>
        <taxon>Tracheophyta</taxon>
        <taxon>Spermatophyta</taxon>
        <taxon>Magnoliopsida</taxon>
        <taxon>eudicotyledons</taxon>
        <taxon>Gunneridae</taxon>
        <taxon>Pentapetalae</taxon>
        <taxon>asterids</taxon>
        <taxon>campanulids</taxon>
        <taxon>Asterales</taxon>
        <taxon>Asteraceae</taxon>
        <taxon>Asteroideae</taxon>
        <taxon>Heliantheae alliance</taxon>
        <taxon>Tageteae</taxon>
        <taxon>Tagetes</taxon>
    </lineage>
</organism>
<feature type="domain" description="Retrovirus-related Pol polyprotein from transposon TNT 1-94-like beta-barrel" evidence="4">
    <location>
        <begin position="186"/>
        <end position="261"/>
    </location>
</feature>
<dbReference type="GO" id="GO:0004190">
    <property type="term" value="F:aspartic-type endopeptidase activity"/>
    <property type="evidence" value="ECO:0007669"/>
    <property type="project" value="UniProtKB-KW"/>
</dbReference>
<dbReference type="PANTHER" id="PTHR11439:SF495">
    <property type="entry name" value="REVERSE TRANSCRIPTASE, RNA-DEPENDENT DNA POLYMERASE-RELATED"/>
    <property type="match status" value="1"/>
</dbReference>
<keyword evidence="7" id="KW-1185">Reference proteome</keyword>
<dbReference type="InterPro" id="IPR036397">
    <property type="entry name" value="RNaseH_sf"/>
</dbReference>
<evidence type="ECO:0000259" key="5">
    <source>
        <dbReference type="Pfam" id="PF25597"/>
    </source>
</evidence>
<feature type="compositionally biased region" description="Low complexity" evidence="2">
    <location>
        <begin position="570"/>
        <end position="610"/>
    </location>
</feature>
<evidence type="ECO:0000256" key="2">
    <source>
        <dbReference type="SAM" id="MobiDB-lite"/>
    </source>
</evidence>
<evidence type="ECO:0000313" key="6">
    <source>
        <dbReference type="EMBL" id="KAK1424261.1"/>
    </source>
</evidence>
<dbReference type="EMBL" id="JAUHHV010000005">
    <property type="protein sequence ID" value="KAK1424261.1"/>
    <property type="molecule type" value="Genomic_DNA"/>
</dbReference>
<dbReference type="CDD" id="cd09272">
    <property type="entry name" value="RNase_HI_RT_Ty1"/>
    <property type="match status" value="1"/>
</dbReference>
<dbReference type="SUPFAM" id="SSF56672">
    <property type="entry name" value="DNA/RNA polymerases"/>
    <property type="match status" value="1"/>
</dbReference>
<dbReference type="InterPro" id="IPR057670">
    <property type="entry name" value="SH3_retrovirus"/>
</dbReference>
<dbReference type="AlphaFoldDB" id="A0AAD8NXF8"/>
<evidence type="ECO:0000259" key="4">
    <source>
        <dbReference type="Pfam" id="PF22936"/>
    </source>
</evidence>
<keyword evidence="1" id="KW-0645">Protease</keyword>
<feature type="domain" description="Reverse transcriptase Ty1/copia-type" evidence="3">
    <location>
        <begin position="688"/>
        <end position="851"/>
    </location>
</feature>
<feature type="region of interest" description="Disordered" evidence="2">
    <location>
        <begin position="131"/>
        <end position="153"/>
    </location>
</feature>
<keyword evidence="1" id="KW-0378">Hydrolase</keyword>
<evidence type="ECO:0008006" key="8">
    <source>
        <dbReference type="Google" id="ProtNLM"/>
    </source>
</evidence>
<sequence>MNDTNSSIAGLSGVNLKEVREDYAYGGSSGLGCSSSSNCPNSDSKKSVEDSRLINFVSGHVLHSDNFICNSNLGCSTSNINLLNDDVIENVCVNDKDELSGHVSESQIKTNCFQKLFSHQISSFTPVRISKPKDKESSFSSMNHIDKSNSESEKLSDCDEEIEIDRILVSKVSKVEHSSAAVNSHWHIDSGCSRHMTGLKDLLTNYRIVNGGYVAFSGDKKGGKMIGQGEISNGSLTLEDVNYVPKLAFNLLSVSQICDKNIPVGLPLKDFSVVEKCMACAKGKQHKKAHKLKIENSISQPLELLHTDLFGPISFKSIAKKSYCLVVADDYSRYTWVRFLANKSETAEELMKLIPQIEVLEKQFSAARTPQQNGLAERKNRTLVEAARTMLIESKLPIIFWAEAVNFAAYVLNRVKIVKDKMKTSYQLFRGIKPLNDFLRPFGCSCTLLNTQDQKTKFGAVSDECFLVGYSNTQKAYCVYNKRTQIVQDSYYVDWQESNSTNIGSEPAWFYDSTTVFNSFNLPNSDDDDIIPHTSVTIINHQHQPPSPPQPSVTQILPTTFDIPPPPTASIPSSDIPSSSTSIPTSSTVEIPPTSNVPSQPSNQASSSQSNQMFLNTNFKILKDHPHDYIIRSFTDGVRTRSQSCLINECLYAAFLSQIVPKNYKQALEDPSRVDAMQMELQQFRKLKVWELVDLPPNKCPIGTKWVFRNKPDDRGVVIRNKERLVVQGFAQEEGIDYTEFFAHVARLEAIRIFLARAANKNFKVYQMDVKCAFLYGDIDEEIYVCKPPGFEDPDFPSKVYKLDKSLYGLHQAPRIWYETLTQYLLSKGFSRGTIDMTLFKKDVNGEMLIVQKPDRILIHQEKYIKEILTKFGMDDSSPELTPFTAQTCLTADDNGNPVDGHRYRSMIGSLMYLTASRPDITFAVCYCARFQANPKESHEKAVKRIFRYLKGSSRLGLWYPKGGNFDLHAFSDSDHVGCRINRKSVIGGCQYLGECLVSWQSKKQTIVSLSTGEAEYIAASSCCCQVLWIQHQMMDYGINFLHTPLFCDNEAAVGVSKNPIHHTRTKHIETRIHAIRDAQEKGIINIIPIETRKQKADLFTKTFDKPRFYELISMLGLISF</sequence>
<feature type="domain" description="Retroviral polymerase SH3-like" evidence="5">
    <location>
        <begin position="444"/>
        <end position="500"/>
    </location>
</feature>
<name>A0AAD8NXF8_TARER</name>
<dbReference type="InterPro" id="IPR012337">
    <property type="entry name" value="RNaseH-like_sf"/>
</dbReference>
<dbReference type="GO" id="GO:0003676">
    <property type="term" value="F:nucleic acid binding"/>
    <property type="evidence" value="ECO:0007669"/>
    <property type="project" value="InterPro"/>
</dbReference>
<evidence type="ECO:0000256" key="1">
    <source>
        <dbReference type="ARBA" id="ARBA00022750"/>
    </source>
</evidence>
<keyword evidence="1" id="KW-0064">Aspartyl protease</keyword>
<dbReference type="InterPro" id="IPR013103">
    <property type="entry name" value="RVT_2"/>
</dbReference>
<dbReference type="Pfam" id="PF25597">
    <property type="entry name" value="SH3_retrovirus"/>
    <property type="match status" value="1"/>
</dbReference>
<accession>A0AAD8NXF8</accession>
<dbReference type="Gene3D" id="3.30.420.10">
    <property type="entry name" value="Ribonuclease H-like superfamily/Ribonuclease H"/>
    <property type="match status" value="2"/>
</dbReference>
<feature type="region of interest" description="Disordered" evidence="2">
    <location>
        <begin position="540"/>
        <end position="610"/>
    </location>
</feature>
<dbReference type="Pfam" id="PF22936">
    <property type="entry name" value="Pol_BBD"/>
    <property type="match status" value="1"/>
</dbReference>
<dbReference type="Pfam" id="PF07727">
    <property type="entry name" value="RVT_2"/>
    <property type="match status" value="1"/>
</dbReference>
<comment type="caution">
    <text evidence="6">The sequence shown here is derived from an EMBL/GenBank/DDBJ whole genome shotgun (WGS) entry which is preliminary data.</text>
</comment>
<protein>
    <recommendedName>
        <fullName evidence="8">Integrase catalytic domain-containing protein</fullName>
    </recommendedName>
</protein>
<feature type="compositionally biased region" description="Basic and acidic residues" evidence="2">
    <location>
        <begin position="144"/>
        <end position="153"/>
    </location>
</feature>
<dbReference type="InterPro" id="IPR043502">
    <property type="entry name" value="DNA/RNA_pol_sf"/>
</dbReference>
<evidence type="ECO:0000313" key="7">
    <source>
        <dbReference type="Proteomes" id="UP001229421"/>
    </source>
</evidence>
<gene>
    <name evidence="6" type="ORF">QVD17_19585</name>
</gene>
<dbReference type="Proteomes" id="UP001229421">
    <property type="component" value="Unassembled WGS sequence"/>
</dbReference>